<name>A0A5E6ZGW2_PSEFL</name>
<dbReference type="EMBL" id="CABVIB010000001">
    <property type="protein sequence ID" value="VVN65366.1"/>
    <property type="molecule type" value="Genomic_DNA"/>
</dbReference>
<dbReference type="OrthoDB" id="7060964at2"/>
<feature type="region of interest" description="Disordered" evidence="1">
    <location>
        <begin position="1"/>
        <end position="22"/>
    </location>
</feature>
<dbReference type="AlphaFoldDB" id="A0A5E6ZGW2"/>
<protein>
    <submittedName>
        <fullName evidence="2">Uncharacterized protein</fullName>
    </submittedName>
</protein>
<evidence type="ECO:0000313" key="2">
    <source>
        <dbReference type="EMBL" id="VVN65366.1"/>
    </source>
</evidence>
<proteinExistence type="predicted"/>
<accession>A0A5E6ZGW2</accession>
<sequence>MTIDRILSPSPAHDPRSSTHPAIIHNNESITNIKHLIETLRANGITITNADILLAKETRTPPDQTFDVTSISSYCNPEKLQRGEYTFTDLRTDITFIIDPVKTRLLVTMLNDQLAEKSVSFTLPAVSFHDMKIEPLTTSDYKSGLPFLLSCETRHCDFIGGHGGNYPLAEYLSTDGISCKITRASEYVGHINAWKDNEGNILLGTLAIKQDEVKTSVLRQTLELFSKSLLENNPGTQKILLGMGGQNLSILFPDLFIPGGDGHSPLGKIRHEDDIVQSASGEVKTLQRLIGMEVYGLTNINKQDSIGMSPNKRLDMKNAVILMDETMAQTVDGKATLLLEELQTKGAYRAQKSSRAVTWQDIQHRGESHRLEKFHEIKNLLLQQGVADVRLERSQGQDVTISTPQIPESLPYPVLDGKRVEDRFFTKMRVGGQPSQLKQTRV</sequence>
<dbReference type="RefSeq" id="WP_150700398.1">
    <property type="nucleotide sequence ID" value="NZ_CABVIB010000001.1"/>
</dbReference>
<reference evidence="2 3" key="1">
    <citation type="submission" date="2019-09" db="EMBL/GenBank/DDBJ databases">
        <authorList>
            <person name="Chandra G."/>
            <person name="Truman W A."/>
        </authorList>
    </citation>
    <scope>NUCLEOTIDE SEQUENCE [LARGE SCALE GENOMIC DNA]</scope>
    <source>
        <strain evidence="2">PS712</strain>
    </source>
</reference>
<gene>
    <name evidence="2" type="ORF">PS712_00060</name>
</gene>
<evidence type="ECO:0000256" key="1">
    <source>
        <dbReference type="SAM" id="MobiDB-lite"/>
    </source>
</evidence>
<evidence type="ECO:0000313" key="3">
    <source>
        <dbReference type="Proteomes" id="UP000326018"/>
    </source>
</evidence>
<dbReference type="Proteomes" id="UP000326018">
    <property type="component" value="Unassembled WGS sequence"/>
</dbReference>
<organism evidence="2 3">
    <name type="scientific">Pseudomonas fluorescens</name>
    <dbReference type="NCBI Taxonomy" id="294"/>
    <lineage>
        <taxon>Bacteria</taxon>
        <taxon>Pseudomonadati</taxon>
        <taxon>Pseudomonadota</taxon>
        <taxon>Gammaproteobacteria</taxon>
        <taxon>Pseudomonadales</taxon>
        <taxon>Pseudomonadaceae</taxon>
        <taxon>Pseudomonas</taxon>
    </lineage>
</organism>